<dbReference type="Gene3D" id="3.40.50.150">
    <property type="entry name" value="Vaccinia Virus protein VP39"/>
    <property type="match status" value="1"/>
</dbReference>
<dbReference type="InterPro" id="IPR029063">
    <property type="entry name" value="SAM-dependent_MTases_sf"/>
</dbReference>
<dbReference type="GO" id="GO:0008168">
    <property type="term" value="F:methyltransferase activity"/>
    <property type="evidence" value="ECO:0007669"/>
    <property type="project" value="UniProtKB-KW"/>
</dbReference>
<dbReference type="EMBL" id="JRPH02000009">
    <property type="protein sequence ID" value="TLE05234.1"/>
    <property type="molecule type" value="Genomic_DNA"/>
</dbReference>
<evidence type="ECO:0000313" key="2">
    <source>
        <dbReference type="Proteomes" id="UP000029870"/>
    </source>
</evidence>
<dbReference type="RefSeq" id="WP_138160784.1">
    <property type="nucleotide sequence ID" value="NZ_JRPH02000009.1"/>
</dbReference>
<comment type="caution">
    <text evidence="1">The sequence shown here is derived from an EMBL/GenBank/DDBJ whole genome shotgun (WGS) entry which is preliminary data.</text>
</comment>
<dbReference type="Pfam" id="PF13489">
    <property type="entry name" value="Methyltransf_23"/>
    <property type="match status" value="1"/>
</dbReference>
<gene>
    <name evidence="1" type="ORF">LS77_004205</name>
</gene>
<name>A0A6D2C8Q3_9HELI</name>
<dbReference type="SUPFAM" id="SSF53335">
    <property type="entry name" value="S-adenosyl-L-methionine-dependent methyltransferases"/>
    <property type="match status" value="1"/>
</dbReference>
<organism evidence="1 2">
    <name type="scientific">Helicobacter bilis</name>
    <dbReference type="NCBI Taxonomy" id="37372"/>
    <lineage>
        <taxon>Bacteria</taxon>
        <taxon>Pseudomonadati</taxon>
        <taxon>Campylobacterota</taxon>
        <taxon>Epsilonproteobacteria</taxon>
        <taxon>Campylobacterales</taxon>
        <taxon>Helicobacteraceae</taxon>
        <taxon>Helicobacter</taxon>
    </lineage>
</organism>
<keyword evidence="1" id="KW-0808">Transferase</keyword>
<protein>
    <submittedName>
        <fullName evidence="1">Methyltransferase domain-containing protein</fullName>
    </submittedName>
</protein>
<proteinExistence type="predicted"/>
<evidence type="ECO:0000313" key="1">
    <source>
        <dbReference type="EMBL" id="TLE05234.1"/>
    </source>
</evidence>
<reference evidence="1 2" key="1">
    <citation type="journal article" date="2014" name="Genome Announc.">
        <title>Draft genome sequences of eight enterohepatic helicobacter species isolated from both laboratory and wild rodents.</title>
        <authorList>
            <person name="Sheh A."/>
            <person name="Shen Z."/>
            <person name="Fox J.G."/>
        </authorList>
    </citation>
    <scope>NUCLEOTIDE SEQUENCE [LARGE SCALE GENOMIC DNA]</scope>
    <source>
        <strain evidence="1 2">Missouri</strain>
    </source>
</reference>
<sequence length="262" mass="29773">MQRDIDKYTQDYLASSYDFESIMVSFRRKKVLEFLESYNAKHVLEIGCGSDSIVNHYKDFETFCIVEPSKVFAEKTQKDSKGNKNIQVINDFVESKLIELKTQKFDFIILSSLLHEVINPESFLRDIFSLCDSDTLLHINVPNAYSFHLLWAYQSGLIETLGGLTHTAKNLQQHTTFSLASLIDFVNKTNGGGGESIMDKGSYFIKPFNHKKMQECMQNGIIDENLLLGLDKMTEYLPEFGAEIFLNCKVSACKASIGKVDI</sequence>
<dbReference type="CDD" id="cd02440">
    <property type="entry name" value="AdoMet_MTases"/>
    <property type="match status" value="1"/>
</dbReference>
<accession>A0A6D2C8Q3</accession>
<keyword evidence="1" id="KW-0489">Methyltransferase</keyword>
<dbReference type="Proteomes" id="UP000029870">
    <property type="component" value="Unassembled WGS sequence"/>
</dbReference>
<dbReference type="AlphaFoldDB" id="A0A6D2C8Q3"/>
<dbReference type="GO" id="GO:0032259">
    <property type="term" value="P:methylation"/>
    <property type="evidence" value="ECO:0007669"/>
    <property type="project" value="UniProtKB-KW"/>
</dbReference>